<keyword evidence="7 13" id="KW-0808">Transferase</keyword>
<dbReference type="NCBIfam" id="NF004624">
    <property type="entry name" value="PRK05964.1"/>
    <property type="match status" value="1"/>
</dbReference>
<dbReference type="PANTHER" id="PTHR42684:SF17">
    <property type="entry name" value="ADENOSYLMETHIONINE-8-AMINO-7-OXONONANOATE AMINOTRANSFERASE"/>
    <property type="match status" value="1"/>
</dbReference>
<gene>
    <name evidence="13" type="primary">bioA</name>
    <name evidence="14" type="ORF">BSIN_3357</name>
</gene>
<dbReference type="EC" id="2.6.1.62" evidence="13"/>
<sequence length="462" mass="50691">MRFAHSTRFRPGVVLNTHATDDWVARSLRAVWHPCTQMKHHEQLPLIALARGERAWLIDHAGRRYLDAISSWWVNLFGHANPQINAALKAQLDTLEHAMLAGCTHEPAVELAERLAALTRHTLGHAFFASDGASAVEIALKMSFHAWRNRGRGDKREFVCIANGYHGETIGALGVTDVALFKDAYDPLIRTAHVVASPDARGAQDGETAADVAARALDDAKRLLAERGDKIAALIVEPLVQCAAGFAMHDPSYVRGLRALCDAHDVHLIADEIAVGCARTGTFFACEQAGVWPDFLCLSKGISGGYLPLSLVLSRDAIFDAFYDDDVTRGFLHSHSYTGNPLACRAALATLDLFDARDVLADNARKSALMRAALAPLAEHPNVRHLRERGTIFAFDVALEGDAAKRFARRFFEHALARETLLRPIGTTVYLMPPYILDDAEITWLAARTRDTLDATLSETHA</sequence>
<dbReference type="InterPro" id="IPR015424">
    <property type="entry name" value="PyrdxlP-dep_Trfase"/>
</dbReference>
<accession>A0A238H4X4</accession>
<evidence type="ECO:0000256" key="7">
    <source>
        <dbReference type="ARBA" id="ARBA00022679"/>
    </source>
</evidence>
<feature type="binding site" evidence="13">
    <location>
        <position position="271"/>
    </location>
    <ligand>
        <name>pyridoxal 5'-phosphate</name>
        <dbReference type="ChEBI" id="CHEBI:597326"/>
    </ligand>
</feature>
<dbReference type="UniPathway" id="UPA00078">
    <property type="reaction ID" value="UER00160"/>
</dbReference>
<dbReference type="Pfam" id="PF00202">
    <property type="entry name" value="Aminotran_3"/>
    <property type="match status" value="1"/>
</dbReference>
<feature type="site" description="Participates in the substrate recognition with KAPA and in a stacking interaction with the adenine ring of SAM" evidence="13">
    <location>
        <position position="35"/>
    </location>
</feature>
<dbReference type="AlphaFoldDB" id="A0A238H4X4"/>
<keyword evidence="8 13" id="KW-0949">S-adenosyl-L-methionine</keyword>
<comment type="subunit">
    <text evidence="4 13">Homodimer.</text>
</comment>
<comment type="subcellular location">
    <subcellularLocation>
        <location evidence="2 13">Cytoplasm</location>
    </subcellularLocation>
</comment>
<dbReference type="GO" id="GO:0009102">
    <property type="term" value="P:biotin biosynthetic process"/>
    <property type="evidence" value="ECO:0007669"/>
    <property type="project" value="UniProtKB-UniRule"/>
</dbReference>
<dbReference type="GO" id="GO:0030170">
    <property type="term" value="F:pyridoxal phosphate binding"/>
    <property type="evidence" value="ECO:0007669"/>
    <property type="project" value="UniProtKB-UniRule"/>
</dbReference>
<evidence type="ECO:0000256" key="10">
    <source>
        <dbReference type="ARBA" id="ARBA00022898"/>
    </source>
</evidence>
<comment type="pathway">
    <text evidence="3 13">Cofactor biosynthesis; biotin biosynthesis; 7,8-diaminononanoate from 8-amino-7-oxononanoate (SAM route): step 1/1.</text>
</comment>
<reference evidence="14 15" key="1">
    <citation type="submission" date="2017-04" db="EMBL/GenBank/DDBJ databases">
        <authorList>
            <person name="Afonso C.L."/>
            <person name="Miller P.J."/>
            <person name="Scott M.A."/>
            <person name="Spackman E."/>
            <person name="Goraichik I."/>
            <person name="Dimitrov K.M."/>
            <person name="Suarez D.L."/>
            <person name="Swayne D.E."/>
        </authorList>
    </citation>
    <scope>NUCLEOTIDE SEQUENCE [LARGE SCALE GENOMIC DNA]</scope>
    <source>
        <strain evidence="14">LMG 28154</strain>
    </source>
</reference>
<dbReference type="InterPro" id="IPR005814">
    <property type="entry name" value="Aminotrans_3"/>
</dbReference>
<feature type="modified residue" description="N6-(pyridoxal phosphate)lysine" evidence="13">
    <location>
        <position position="300"/>
    </location>
</feature>
<feature type="binding site" evidence="13">
    <location>
        <position position="334"/>
    </location>
    <ligand>
        <name>substrate</name>
    </ligand>
</feature>
<dbReference type="Proteomes" id="UP000198460">
    <property type="component" value="Unassembled WGS sequence"/>
</dbReference>
<keyword evidence="9 13" id="KW-0093">Biotin biosynthesis</keyword>
<keyword evidence="5 13" id="KW-0963">Cytoplasm</keyword>
<feature type="binding site" evidence="13">
    <location>
        <position position="423"/>
    </location>
    <ligand>
        <name>substrate</name>
    </ligand>
</feature>
<feature type="binding site" evidence="13">
    <location>
        <position position="165"/>
    </location>
    <ligand>
        <name>substrate</name>
    </ligand>
</feature>
<evidence type="ECO:0000256" key="6">
    <source>
        <dbReference type="ARBA" id="ARBA00022576"/>
    </source>
</evidence>
<protein>
    <recommendedName>
        <fullName evidence="13">Adenosylmethionine-8-amino-7-oxononanoate aminotransferase</fullName>
        <ecNumber evidence="13">2.6.1.62</ecNumber>
    </recommendedName>
    <alternativeName>
        <fullName evidence="13">7,8-diamino-pelargonic acid aminotransferase</fullName>
        <shortName evidence="13">DAPA AT</shortName>
        <shortName evidence="13">DAPA aminotransferase</shortName>
    </alternativeName>
    <alternativeName>
        <fullName evidence="13">7,8-diaminononanoate synthase</fullName>
        <shortName evidence="13">DANS</shortName>
    </alternativeName>
    <alternativeName>
        <fullName evidence="13">Diaminopelargonic acid synthase</fullName>
    </alternativeName>
</protein>
<dbReference type="InterPro" id="IPR005815">
    <property type="entry name" value="BioA"/>
</dbReference>
<dbReference type="HAMAP" id="MF_00834">
    <property type="entry name" value="BioA"/>
    <property type="match status" value="1"/>
</dbReference>
<evidence type="ECO:0000256" key="13">
    <source>
        <dbReference type="HAMAP-Rule" id="MF_00834"/>
    </source>
</evidence>
<dbReference type="Gene3D" id="3.40.640.10">
    <property type="entry name" value="Type I PLP-dependent aspartate aminotransferase-like (Major domain)"/>
    <property type="match status" value="1"/>
</dbReference>
<dbReference type="InterPro" id="IPR015421">
    <property type="entry name" value="PyrdxlP-dep_Trfase_major"/>
</dbReference>
<feature type="binding site" evidence="13">
    <location>
        <begin position="335"/>
        <end position="336"/>
    </location>
    <ligand>
        <name>pyridoxal 5'-phosphate</name>
        <dbReference type="ChEBI" id="CHEBI:597326"/>
    </ligand>
</feature>
<dbReference type="InterPro" id="IPR049704">
    <property type="entry name" value="Aminotrans_3_PPA_site"/>
</dbReference>
<evidence type="ECO:0000256" key="5">
    <source>
        <dbReference type="ARBA" id="ARBA00022490"/>
    </source>
</evidence>
<comment type="function">
    <text evidence="13">Catalyzes the transfer of the alpha-amino group from S-adenosyl-L-methionine (SAM) to 7-keto-8-aminopelargonic acid (KAPA) to form 7,8-diaminopelargonic acid (DAPA). It is the only aminotransferase known to utilize SAM as an amino donor.</text>
</comment>
<feature type="binding site" evidence="13">
    <location>
        <begin position="132"/>
        <end position="133"/>
    </location>
    <ligand>
        <name>pyridoxal 5'-phosphate</name>
        <dbReference type="ChEBI" id="CHEBI:597326"/>
    </ligand>
</feature>
<dbReference type="EMBL" id="FXAN01000052">
    <property type="protein sequence ID" value="SMG00288.1"/>
    <property type="molecule type" value="Genomic_DNA"/>
</dbReference>
<keyword evidence="6 13" id="KW-0032">Aminotransferase</keyword>
<evidence type="ECO:0000256" key="11">
    <source>
        <dbReference type="ARBA" id="ARBA00048449"/>
    </source>
</evidence>
<comment type="cofactor">
    <cofactor evidence="1 13">
        <name>pyridoxal 5'-phosphate</name>
        <dbReference type="ChEBI" id="CHEBI:597326"/>
    </cofactor>
</comment>
<evidence type="ECO:0000313" key="15">
    <source>
        <dbReference type="Proteomes" id="UP000198460"/>
    </source>
</evidence>
<dbReference type="GO" id="GO:0004015">
    <property type="term" value="F:adenosylmethionine-8-amino-7-oxononanoate transaminase activity"/>
    <property type="evidence" value="ECO:0007669"/>
    <property type="project" value="UniProtKB-UniRule"/>
</dbReference>
<feature type="binding site" evidence="13">
    <location>
        <position position="300"/>
    </location>
    <ligand>
        <name>substrate</name>
    </ligand>
</feature>
<evidence type="ECO:0000313" key="14">
    <source>
        <dbReference type="EMBL" id="SMG00288.1"/>
    </source>
</evidence>
<dbReference type="FunFam" id="3.40.640.10:FF:000078">
    <property type="entry name" value="Adenosylmethionine-8-amino-7-oxononanoate aminotransferase"/>
    <property type="match status" value="1"/>
</dbReference>
<comment type="catalytic activity">
    <reaction evidence="11 13">
        <text>(8S)-8-amino-7-oxononanoate + S-adenosyl-L-methionine = S-adenosyl-4-methylsulfanyl-2-oxobutanoate + (7R,8S)-7,8-diammoniononanoate</text>
        <dbReference type="Rhea" id="RHEA:16861"/>
        <dbReference type="ChEBI" id="CHEBI:16490"/>
        <dbReference type="ChEBI" id="CHEBI:59789"/>
        <dbReference type="ChEBI" id="CHEBI:149468"/>
        <dbReference type="ChEBI" id="CHEBI:149469"/>
        <dbReference type="EC" id="2.6.1.62"/>
    </reaction>
</comment>
<dbReference type="CDD" id="cd00610">
    <property type="entry name" value="OAT_like"/>
    <property type="match status" value="1"/>
</dbReference>
<evidence type="ECO:0000256" key="2">
    <source>
        <dbReference type="ARBA" id="ARBA00004496"/>
    </source>
</evidence>
<evidence type="ECO:0000256" key="9">
    <source>
        <dbReference type="ARBA" id="ARBA00022756"/>
    </source>
</evidence>
<name>A0A238H4X4_9BURK</name>
<proteinExistence type="inferred from homology"/>
<dbReference type="Gene3D" id="3.90.1150.10">
    <property type="entry name" value="Aspartate Aminotransferase, domain 1"/>
    <property type="match status" value="1"/>
</dbReference>
<dbReference type="PANTHER" id="PTHR42684">
    <property type="entry name" value="ADENOSYLMETHIONINE-8-AMINO-7-OXONONANOATE AMINOTRANSFERASE"/>
    <property type="match status" value="1"/>
</dbReference>
<dbReference type="GO" id="GO:0005737">
    <property type="term" value="C:cytoplasm"/>
    <property type="evidence" value="ECO:0007669"/>
    <property type="project" value="UniProtKB-SubCell"/>
</dbReference>
<feature type="binding site" evidence="13">
    <location>
        <position position="72"/>
    </location>
    <ligand>
        <name>substrate</name>
    </ligand>
</feature>
<dbReference type="NCBIfam" id="TIGR00508">
    <property type="entry name" value="bioA"/>
    <property type="match status" value="1"/>
</dbReference>
<dbReference type="InterPro" id="IPR015422">
    <property type="entry name" value="PyrdxlP-dep_Trfase_small"/>
</dbReference>
<comment type="similarity">
    <text evidence="12 13">Belongs to the class-III pyridoxal-phosphate-dependent aminotransferase family. BioA subfamily.</text>
</comment>
<evidence type="ECO:0000256" key="8">
    <source>
        <dbReference type="ARBA" id="ARBA00022691"/>
    </source>
</evidence>
<evidence type="ECO:0000256" key="3">
    <source>
        <dbReference type="ARBA" id="ARBA00005063"/>
    </source>
</evidence>
<dbReference type="SUPFAM" id="SSF53383">
    <property type="entry name" value="PLP-dependent transferases"/>
    <property type="match status" value="1"/>
</dbReference>
<organism evidence="14 15">
    <name type="scientific">Burkholderia singularis</name>
    <dbReference type="NCBI Taxonomy" id="1503053"/>
    <lineage>
        <taxon>Bacteria</taxon>
        <taxon>Pseudomonadati</taxon>
        <taxon>Pseudomonadota</taxon>
        <taxon>Betaproteobacteria</taxon>
        <taxon>Burkholderiales</taxon>
        <taxon>Burkholderiaceae</taxon>
        <taxon>Burkholderia</taxon>
        <taxon>pseudomallei group</taxon>
    </lineage>
</organism>
<dbReference type="PIRSF" id="PIRSF000521">
    <property type="entry name" value="Transaminase_4ab_Lys_Orn"/>
    <property type="match status" value="1"/>
</dbReference>
<evidence type="ECO:0000256" key="4">
    <source>
        <dbReference type="ARBA" id="ARBA00011738"/>
    </source>
</evidence>
<dbReference type="PROSITE" id="PS00600">
    <property type="entry name" value="AA_TRANSFER_CLASS_3"/>
    <property type="match status" value="1"/>
</dbReference>
<evidence type="ECO:0000256" key="12">
    <source>
        <dbReference type="ARBA" id="ARBA00060970"/>
    </source>
</evidence>
<keyword evidence="10 13" id="KW-0663">Pyridoxal phosphate</keyword>
<evidence type="ECO:0000256" key="1">
    <source>
        <dbReference type="ARBA" id="ARBA00001933"/>
    </source>
</evidence>